<dbReference type="CDD" id="cd01172">
    <property type="entry name" value="RfaE_like"/>
    <property type="match status" value="1"/>
</dbReference>
<dbReference type="InterPro" id="IPR011611">
    <property type="entry name" value="PfkB_dom"/>
</dbReference>
<comment type="caution">
    <text evidence="4">The sequence shown here is derived from an EMBL/GenBank/DDBJ whole genome shotgun (WGS) entry which is preliminary data.</text>
</comment>
<organism evidence="4 5">
    <name type="scientific">candidate division WOR-3 bacterium JGI_Cruoil_03_44_89</name>
    <dbReference type="NCBI Taxonomy" id="1973748"/>
    <lineage>
        <taxon>Bacteria</taxon>
        <taxon>Bacteria division WOR-3</taxon>
    </lineage>
</organism>
<dbReference type="GO" id="GO:0033785">
    <property type="term" value="F:heptose 7-phosphate kinase activity"/>
    <property type="evidence" value="ECO:0007669"/>
    <property type="project" value="TreeGrafter"/>
</dbReference>
<dbReference type="AlphaFoldDB" id="A0A235BPX6"/>
<dbReference type="PANTHER" id="PTHR46969">
    <property type="entry name" value="BIFUNCTIONAL PROTEIN HLDE"/>
    <property type="match status" value="1"/>
</dbReference>
<dbReference type="InterPro" id="IPR029056">
    <property type="entry name" value="Ribokinase-like"/>
</dbReference>
<dbReference type="GO" id="GO:0033786">
    <property type="term" value="F:heptose-1-phosphate adenylyltransferase activity"/>
    <property type="evidence" value="ECO:0007669"/>
    <property type="project" value="TreeGrafter"/>
</dbReference>
<dbReference type="GO" id="GO:0016773">
    <property type="term" value="F:phosphotransferase activity, alcohol group as acceptor"/>
    <property type="evidence" value="ECO:0007669"/>
    <property type="project" value="InterPro"/>
</dbReference>
<accession>A0A235BPX6</accession>
<dbReference type="PANTHER" id="PTHR46969:SF1">
    <property type="entry name" value="BIFUNCTIONAL PROTEIN HLDE"/>
    <property type="match status" value="1"/>
</dbReference>
<keyword evidence="2" id="KW-0418">Kinase</keyword>
<evidence type="ECO:0000256" key="2">
    <source>
        <dbReference type="ARBA" id="ARBA00022777"/>
    </source>
</evidence>
<dbReference type="EMBL" id="NOZQ01000196">
    <property type="protein sequence ID" value="OYD14252.1"/>
    <property type="molecule type" value="Genomic_DNA"/>
</dbReference>
<dbReference type="Pfam" id="PF00294">
    <property type="entry name" value="PfkB"/>
    <property type="match status" value="1"/>
</dbReference>
<dbReference type="Gene3D" id="3.40.1190.20">
    <property type="match status" value="1"/>
</dbReference>
<reference evidence="4 5" key="1">
    <citation type="submission" date="2017-07" db="EMBL/GenBank/DDBJ databases">
        <title>Recovery of genomes from metagenomes via a dereplication, aggregation, and scoring strategy.</title>
        <authorList>
            <person name="Sieber C.M."/>
            <person name="Probst A.J."/>
            <person name="Sharrar A."/>
            <person name="Thomas B.C."/>
            <person name="Hess M."/>
            <person name="Tringe S.G."/>
            <person name="Banfield J.F."/>
        </authorList>
    </citation>
    <scope>NUCLEOTIDE SEQUENCE [LARGE SCALE GENOMIC DNA]</scope>
    <source>
        <strain evidence="4">JGI_Cruoil_03_44_89</strain>
    </source>
</reference>
<protein>
    <recommendedName>
        <fullName evidence="3">Carbohydrate kinase PfkB domain-containing protein</fullName>
    </recommendedName>
</protein>
<proteinExistence type="predicted"/>
<dbReference type="GO" id="GO:0005829">
    <property type="term" value="C:cytosol"/>
    <property type="evidence" value="ECO:0007669"/>
    <property type="project" value="TreeGrafter"/>
</dbReference>
<dbReference type="InterPro" id="IPR011913">
    <property type="entry name" value="RfaE_dom_I"/>
</dbReference>
<evidence type="ECO:0000313" key="4">
    <source>
        <dbReference type="EMBL" id="OYD14252.1"/>
    </source>
</evidence>
<feature type="domain" description="Carbohydrate kinase PfkB" evidence="3">
    <location>
        <begin position="14"/>
        <end position="305"/>
    </location>
</feature>
<name>A0A235BPX6_UNCW3</name>
<evidence type="ECO:0000259" key="3">
    <source>
        <dbReference type="Pfam" id="PF00294"/>
    </source>
</evidence>
<evidence type="ECO:0000256" key="1">
    <source>
        <dbReference type="ARBA" id="ARBA00022679"/>
    </source>
</evidence>
<dbReference type="Proteomes" id="UP000215215">
    <property type="component" value="Unassembled WGS sequence"/>
</dbReference>
<sequence length="321" mass="35038">MNLKKHIEKFAGKRILVIGDIMLDEYLWGKVDRISPEAPVPLVEVERESTSPGGAANVANNILSMDGIPILAGVVGRDRAGDILRNLLGELGIDDGGIISTGDRSTTRKTRVIAGNQQLVRFDRENRGKIEGTTKDALREFIVAEKGNVDAVLIEDYDKGVLEKEFIEWIIDHFNNCIITVDPKFDNFLHYKGVTAFKPNRIELEMSVGKNLFGDNLVDAARAMRKLLQCKNLVVTLGRDGMFVCGDTGEWKVPHKAITEVHDEAGAGDTVISALTISLTTGAPVYESALIASYAAGIEVGKLGVVPVRREELLVAVENES</sequence>
<gene>
    <name evidence="4" type="ORF">CH333_08490</name>
</gene>
<keyword evidence="1" id="KW-0808">Transferase</keyword>
<dbReference type="SUPFAM" id="SSF53613">
    <property type="entry name" value="Ribokinase-like"/>
    <property type="match status" value="1"/>
</dbReference>
<evidence type="ECO:0000313" key="5">
    <source>
        <dbReference type="Proteomes" id="UP000215215"/>
    </source>
</evidence>